<comment type="caution">
    <text evidence="1">The sequence shown here is derived from an EMBL/GenBank/DDBJ whole genome shotgun (WGS) entry which is preliminary data.</text>
</comment>
<dbReference type="EMBL" id="JBHUMA010000007">
    <property type="protein sequence ID" value="MFD2599955.1"/>
    <property type="molecule type" value="Genomic_DNA"/>
</dbReference>
<gene>
    <name evidence="1" type="ORF">ACFSQ3_13435</name>
</gene>
<sequence length="262" mass="29832">MRKTFVTIAFTCFICLFTFGQKLPYLSEPTFQAGEKLRYRLKYGFLNAASAYLQVSDSNLKFGPDATFRLFASGQTSGAFSLYTVKNKYESYINKRTLQPYLYVENIQEGSYSREEYASFDQRNRTVTGKKGTFKSPEAQFFDLVSAYYFARNLDFSKLKSGDKFDITYFLSDEISKLSVEYVGTEKVKTALGTLDCIKLSPQISPGRIFKKDSKLYLWVTNDGNRIPVKAHVEILIGSITLELAKAEGLKYKLGQRASYSK</sequence>
<reference evidence="2" key="1">
    <citation type="journal article" date="2019" name="Int. J. Syst. Evol. Microbiol.">
        <title>The Global Catalogue of Microorganisms (GCM) 10K type strain sequencing project: providing services to taxonomists for standard genome sequencing and annotation.</title>
        <authorList>
            <consortium name="The Broad Institute Genomics Platform"/>
            <consortium name="The Broad Institute Genome Sequencing Center for Infectious Disease"/>
            <person name="Wu L."/>
            <person name="Ma J."/>
        </authorList>
    </citation>
    <scope>NUCLEOTIDE SEQUENCE [LARGE SCALE GENOMIC DNA]</scope>
    <source>
        <strain evidence="2">KCTC 42248</strain>
    </source>
</reference>
<dbReference type="Pfam" id="PF11306">
    <property type="entry name" value="DUF3108"/>
    <property type="match status" value="1"/>
</dbReference>
<evidence type="ECO:0000313" key="1">
    <source>
        <dbReference type="EMBL" id="MFD2599955.1"/>
    </source>
</evidence>
<accession>A0ABW5NNG9</accession>
<proteinExistence type="predicted"/>
<name>A0ABW5NNG9_9SPHI</name>
<dbReference type="RefSeq" id="WP_380870094.1">
    <property type="nucleotide sequence ID" value="NZ_JBHUMA010000007.1"/>
</dbReference>
<protein>
    <submittedName>
        <fullName evidence="1">DUF3108 domain-containing protein</fullName>
    </submittedName>
</protein>
<dbReference type="InterPro" id="IPR021457">
    <property type="entry name" value="DUF3108"/>
</dbReference>
<dbReference type="Proteomes" id="UP001597393">
    <property type="component" value="Unassembled WGS sequence"/>
</dbReference>
<organism evidence="1 2">
    <name type="scientific">Sphingobacterium corticis</name>
    <dbReference type="NCBI Taxonomy" id="1812823"/>
    <lineage>
        <taxon>Bacteria</taxon>
        <taxon>Pseudomonadati</taxon>
        <taxon>Bacteroidota</taxon>
        <taxon>Sphingobacteriia</taxon>
        <taxon>Sphingobacteriales</taxon>
        <taxon>Sphingobacteriaceae</taxon>
        <taxon>Sphingobacterium</taxon>
    </lineage>
</organism>
<keyword evidence="2" id="KW-1185">Reference proteome</keyword>
<evidence type="ECO:0000313" key="2">
    <source>
        <dbReference type="Proteomes" id="UP001597393"/>
    </source>
</evidence>